<name>A0A0G1L3P8_9BACT</name>
<accession>A0A0G1L3P8</accession>
<dbReference type="Pfam" id="PF01145">
    <property type="entry name" value="Band_7"/>
    <property type="match status" value="1"/>
</dbReference>
<evidence type="ECO:0000313" key="3">
    <source>
        <dbReference type="EMBL" id="KKT90458.1"/>
    </source>
</evidence>
<evidence type="ECO:0000259" key="2">
    <source>
        <dbReference type="Pfam" id="PF01145"/>
    </source>
</evidence>
<proteinExistence type="predicted"/>
<protein>
    <recommendedName>
        <fullName evidence="2">Band 7 domain-containing protein</fullName>
    </recommendedName>
</protein>
<dbReference type="InterPro" id="IPR001107">
    <property type="entry name" value="Band_7"/>
</dbReference>
<keyword evidence="1" id="KW-1133">Transmembrane helix</keyword>
<keyword evidence="1" id="KW-0812">Transmembrane</keyword>
<organism evidence="3 4">
    <name type="scientific">Candidatus Yanofskybacteria bacterium GW2011_GWB1_45_11</name>
    <dbReference type="NCBI Taxonomy" id="1619026"/>
    <lineage>
        <taxon>Bacteria</taxon>
        <taxon>Candidatus Yanofskyibacteriota</taxon>
    </lineage>
</organism>
<sequence>MKDTMAVAPDSVRRYGKGIAALVAMLVGILFLFNVFETVNANEILLVQSVWGKMTWHVTPGVKWQGFGKLTTYPKRHMYEFACLKWQENETTKQRDCVPEEDQRIKLRFNDGGHAYMSGSIQYEMPLDNKNLTDLHVRFGNPEAIQKQLVETVVNKSIYMIGPLMSSKESYAEKRNALISLVEDQVLNGVVKTIQKDVKTKDPLTGVEKTVTIVEIVNGRDGNHERQEPGQLTAFGIRPFNFSIKDMPYDDVVEKQIQQQQQLTMQVQTAIAEARQAEQRAITVAKEGEANAAKAKWEQEVIKAKEVTAAEQRLAVAELDRRAAEQTKSQNILLGEGEARRRQLVMEADGALDKKLAAYIETQKYWADAVKNYQGNWMPLVSSGGGAGSQAGSGAMQLLEIMGSKAAIDLGLDLKASGAGRTTKK</sequence>
<comment type="caution">
    <text evidence="3">The sequence shown here is derived from an EMBL/GenBank/DDBJ whole genome shotgun (WGS) entry which is preliminary data.</text>
</comment>
<feature type="transmembrane region" description="Helical" evidence="1">
    <location>
        <begin position="18"/>
        <end position="36"/>
    </location>
</feature>
<evidence type="ECO:0000313" key="4">
    <source>
        <dbReference type="Proteomes" id="UP000034368"/>
    </source>
</evidence>
<evidence type="ECO:0000256" key="1">
    <source>
        <dbReference type="SAM" id="Phobius"/>
    </source>
</evidence>
<dbReference type="Proteomes" id="UP000034368">
    <property type="component" value="Unassembled WGS sequence"/>
</dbReference>
<feature type="domain" description="Band 7" evidence="2">
    <location>
        <begin position="38"/>
        <end position="276"/>
    </location>
</feature>
<keyword evidence="1" id="KW-0472">Membrane</keyword>
<dbReference type="EMBL" id="LCKD01000001">
    <property type="protein sequence ID" value="KKT90458.1"/>
    <property type="molecule type" value="Genomic_DNA"/>
</dbReference>
<gene>
    <name evidence="3" type="ORF">UW90_C0001G0046</name>
</gene>
<dbReference type="AlphaFoldDB" id="A0A0G1L3P8"/>
<reference evidence="3 4" key="1">
    <citation type="journal article" date="2015" name="Nature">
        <title>rRNA introns, odd ribosomes, and small enigmatic genomes across a large radiation of phyla.</title>
        <authorList>
            <person name="Brown C.T."/>
            <person name="Hug L.A."/>
            <person name="Thomas B.C."/>
            <person name="Sharon I."/>
            <person name="Castelle C.J."/>
            <person name="Singh A."/>
            <person name="Wilkins M.J."/>
            <person name="Williams K.H."/>
            <person name="Banfield J.F."/>
        </authorList>
    </citation>
    <scope>NUCLEOTIDE SEQUENCE [LARGE SCALE GENOMIC DNA]</scope>
</reference>